<keyword evidence="3 10" id="KW-0132">Cell division</keyword>
<gene>
    <name evidence="10" type="primary">murF</name>
    <name evidence="15" type="ORF">NE686_20410</name>
</gene>
<dbReference type="Pfam" id="PF01225">
    <property type="entry name" value="Mur_ligase"/>
    <property type="match status" value="1"/>
</dbReference>
<evidence type="ECO:0000256" key="6">
    <source>
        <dbReference type="ARBA" id="ARBA00022960"/>
    </source>
</evidence>
<keyword evidence="6 10" id="KW-0133">Cell shape</keyword>
<comment type="caution">
    <text evidence="15">The sequence shown here is derived from an EMBL/GenBank/DDBJ whole genome shotgun (WGS) entry which is preliminary data.</text>
</comment>
<dbReference type="InterPro" id="IPR004101">
    <property type="entry name" value="Mur_ligase_C"/>
</dbReference>
<dbReference type="Gene3D" id="3.40.1190.10">
    <property type="entry name" value="Mur-like, catalytic domain"/>
    <property type="match status" value="1"/>
</dbReference>
<evidence type="ECO:0000256" key="2">
    <source>
        <dbReference type="ARBA" id="ARBA00022598"/>
    </source>
</evidence>
<dbReference type="Gene3D" id="3.40.1390.10">
    <property type="entry name" value="MurE/MurF, N-terminal domain"/>
    <property type="match status" value="1"/>
</dbReference>
<feature type="domain" description="Mur ligase N-terminal catalytic" evidence="12">
    <location>
        <begin position="27"/>
        <end position="100"/>
    </location>
</feature>
<reference evidence="15 16" key="1">
    <citation type="submission" date="2022-06" db="EMBL/GenBank/DDBJ databases">
        <title>Isolation of gut microbiota from human fecal samples.</title>
        <authorList>
            <person name="Pamer E.G."/>
            <person name="Barat B."/>
            <person name="Waligurski E."/>
            <person name="Medina S."/>
            <person name="Paddock L."/>
            <person name="Mostad J."/>
        </authorList>
    </citation>
    <scope>NUCLEOTIDE SEQUENCE [LARGE SCALE GENOMIC DNA]</scope>
    <source>
        <strain evidence="15 16">DFI.7.95</strain>
    </source>
</reference>
<dbReference type="Pfam" id="PF02875">
    <property type="entry name" value="Mur_ligase_C"/>
    <property type="match status" value="1"/>
</dbReference>
<keyword evidence="4 10" id="KW-0547">Nucleotide-binding</keyword>
<evidence type="ECO:0000256" key="5">
    <source>
        <dbReference type="ARBA" id="ARBA00022840"/>
    </source>
</evidence>
<evidence type="ECO:0000256" key="7">
    <source>
        <dbReference type="ARBA" id="ARBA00022984"/>
    </source>
</evidence>
<comment type="subcellular location">
    <subcellularLocation>
        <location evidence="10 11">Cytoplasm</location>
    </subcellularLocation>
</comment>
<protein>
    <recommendedName>
        <fullName evidence="10 11">UDP-N-acetylmuramoyl-tripeptide--D-alanyl-D-alanine ligase</fullName>
        <ecNumber evidence="10 11">6.3.2.10</ecNumber>
    </recommendedName>
    <alternativeName>
        <fullName evidence="10">D-alanyl-D-alanine-adding enzyme</fullName>
    </alternativeName>
</protein>
<keyword evidence="2 10" id="KW-0436">Ligase</keyword>
<dbReference type="NCBIfam" id="TIGR01143">
    <property type="entry name" value="murF"/>
    <property type="match status" value="1"/>
</dbReference>
<keyword evidence="7 10" id="KW-0573">Peptidoglycan synthesis</keyword>
<dbReference type="Pfam" id="PF08245">
    <property type="entry name" value="Mur_ligase_M"/>
    <property type="match status" value="1"/>
</dbReference>
<dbReference type="PANTHER" id="PTHR43024">
    <property type="entry name" value="UDP-N-ACETYLMURAMOYL-TRIPEPTIDE--D-ALANYL-D-ALANINE LIGASE"/>
    <property type="match status" value="1"/>
</dbReference>
<evidence type="ECO:0000259" key="12">
    <source>
        <dbReference type="Pfam" id="PF01225"/>
    </source>
</evidence>
<evidence type="ECO:0000256" key="9">
    <source>
        <dbReference type="ARBA" id="ARBA00023316"/>
    </source>
</evidence>
<organism evidence="15 16">
    <name type="scientific">Tissierella carlieri</name>
    <dbReference type="NCBI Taxonomy" id="689904"/>
    <lineage>
        <taxon>Bacteria</taxon>
        <taxon>Bacillati</taxon>
        <taxon>Bacillota</taxon>
        <taxon>Tissierellia</taxon>
        <taxon>Tissierellales</taxon>
        <taxon>Tissierellaceae</taxon>
        <taxon>Tissierella</taxon>
    </lineage>
</organism>
<sequence length="458" mass="50835">MITRNLKEVQKMCGGSGLQEQYETLMIQGVSTDSRNVNAGQLFIPLVGENFNGHDFITMAIGKGAVASLWNHDEPKPDLDFPFIIVEDTVLALQQLARSYREELNTKVIGITGSNGKTSTKDILASILKTQYKTHKTLGNFNNYIGLPLTILSMDEDTEMAVLEMGMDNFGQIELLTSIAKPDAAVITNIGEAHLEGLKTKENIAKAKLEILKGLKPNDLFLYYGDDSLLKNEVEHISMNYQVMTYGTKDYNNYQPEIVFVNETGDSFFLREPSSPQFFLPMLGEHQVLNATAAIAVARYFGVSYENIEKGLLNVEKTGMRNELIKGNGFTILNDSYKSNPSSVLAALDTMYSMLGYSQKIVVLGDMLGIGDDEINMHKDIGLKINSDKIDYVFTFGDLAKYIAETAKLRFGKDQILSFDSKSDLIKKVKEIVKPDALVLVKASRPLAMEEVVEGLIN</sequence>
<dbReference type="SUPFAM" id="SSF53244">
    <property type="entry name" value="MurD-like peptide ligases, peptide-binding domain"/>
    <property type="match status" value="1"/>
</dbReference>
<evidence type="ECO:0000256" key="4">
    <source>
        <dbReference type="ARBA" id="ARBA00022741"/>
    </source>
</evidence>
<comment type="similarity">
    <text evidence="10">Belongs to the MurCDEF family. MurF subfamily.</text>
</comment>
<dbReference type="Proteomes" id="UP001524478">
    <property type="component" value="Unassembled WGS sequence"/>
</dbReference>
<evidence type="ECO:0000313" key="16">
    <source>
        <dbReference type="Proteomes" id="UP001524478"/>
    </source>
</evidence>
<dbReference type="InterPro" id="IPR035911">
    <property type="entry name" value="MurE/MurF_N"/>
</dbReference>
<evidence type="ECO:0000256" key="1">
    <source>
        <dbReference type="ARBA" id="ARBA00022490"/>
    </source>
</evidence>
<keyword evidence="8 10" id="KW-0131">Cell cycle</keyword>
<evidence type="ECO:0000256" key="10">
    <source>
        <dbReference type="HAMAP-Rule" id="MF_02019"/>
    </source>
</evidence>
<dbReference type="InterPro" id="IPR013221">
    <property type="entry name" value="Mur_ligase_cen"/>
</dbReference>
<accession>A0ABT1SG73</accession>
<keyword evidence="16" id="KW-1185">Reference proteome</keyword>
<evidence type="ECO:0000256" key="8">
    <source>
        <dbReference type="ARBA" id="ARBA00023306"/>
    </source>
</evidence>
<dbReference type="SUPFAM" id="SSF63418">
    <property type="entry name" value="MurE/MurF N-terminal domain"/>
    <property type="match status" value="1"/>
</dbReference>
<dbReference type="InterPro" id="IPR005863">
    <property type="entry name" value="UDP-N-AcMur_synth"/>
</dbReference>
<dbReference type="SUPFAM" id="SSF53623">
    <property type="entry name" value="MurD-like peptide ligases, catalytic domain"/>
    <property type="match status" value="1"/>
</dbReference>
<dbReference type="PANTHER" id="PTHR43024:SF1">
    <property type="entry name" value="UDP-N-ACETYLMURAMOYL-TRIPEPTIDE--D-ALANYL-D-ALANINE LIGASE"/>
    <property type="match status" value="1"/>
</dbReference>
<dbReference type="InterPro" id="IPR036565">
    <property type="entry name" value="Mur-like_cat_sf"/>
</dbReference>
<comment type="catalytic activity">
    <reaction evidence="10 11">
        <text>D-alanyl-D-alanine + UDP-N-acetyl-alpha-D-muramoyl-L-alanyl-gamma-D-glutamyl-meso-2,6-diaminopimelate + ATP = UDP-N-acetyl-alpha-D-muramoyl-L-alanyl-gamma-D-glutamyl-meso-2,6-diaminopimeloyl-D-alanyl-D-alanine + ADP + phosphate + H(+)</text>
        <dbReference type="Rhea" id="RHEA:28374"/>
        <dbReference type="ChEBI" id="CHEBI:15378"/>
        <dbReference type="ChEBI" id="CHEBI:30616"/>
        <dbReference type="ChEBI" id="CHEBI:43474"/>
        <dbReference type="ChEBI" id="CHEBI:57822"/>
        <dbReference type="ChEBI" id="CHEBI:61386"/>
        <dbReference type="ChEBI" id="CHEBI:83905"/>
        <dbReference type="ChEBI" id="CHEBI:456216"/>
        <dbReference type="EC" id="6.3.2.10"/>
    </reaction>
</comment>
<dbReference type="EMBL" id="JANGAC010000022">
    <property type="protein sequence ID" value="MCQ4925480.1"/>
    <property type="molecule type" value="Genomic_DNA"/>
</dbReference>
<dbReference type="InterPro" id="IPR000713">
    <property type="entry name" value="Mur_ligase_N"/>
</dbReference>
<dbReference type="Gene3D" id="3.90.190.20">
    <property type="entry name" value="Mur ligase, C-terminal domain"/>
    <property type="match status" value="1"/>
</dbReference>
<evidence type="ECO:0000256" key="3">
    <source>
        <dbReference type="ARBA" id="ARBA00022618"/>
    </source>
</evidence>
<comment type="pathway">
    <text evidence="10 11">Cell wall biogenesis; peptidoglycan biosynthesis.</text>
</comment>
<evidence type="ECO:0000259" key="13">
    <source>
        <dbReference type="Pfam" id="PF02875"/>
    </source>
</evidence>
<dbReference type="HAMAP" id="MF_02019">
    <property type="entry name" value="MurF"/>
    <property type="match status" value="1"/>
</dbReference>
<proteinExistence type="inferred from homology"/>
<dbReference type="GO" id="GO:0016874">
    <property type="term" value="F:ligase activity"/>
    <property type="evidence" value="ECO:0007669"/>
    <property type="project" value="UniProtKB-KW"/>
</dbReference>
<keyword evidence="5 10" id="KW-0067">ATP-binding</keyword>
<dbReference type="InterPro" id="IPR036615">
    <property type="entry name" value="Mur_ligase_C_dom_sf"/>
</dbReference>
<evidence type="ECO:0000256" key="11">
    <source>
        <dbReference type="RuleBase" id="RU004136"/>
    </source>
</evidence>
<comment type="function">
    <text evidence="10 11">Involved in cell wall formation. Catalyzes the final step in the synthesis of UDP-N-acetylmuramoyl-pentapeptide, the precursor of murein.</text>
</comment>
<feature type="binding site" evidence="10">
    <location>
        <begin position="113"/>
        <end position="119"/>
    </location>
    <ligand>
        <name>ATP</name>
        <dbReference type="ChEBI" id="CHEBI:30616"/>
    </ligand>
</feature>
<evidence type="ECO:0000313" key="15">
    <source>
        <dbReference type="EMBL" id="MCQ4925480.1"/>
    </source>
</evidence>
<evidence type="ECO:0000259" key="14">
    <source>
        <dbReference type="Pfam" id="PF08245"/>
    </source>
</evidence>
<dbReference type="EC" id="6.3.2.10" evidence="10 11"/>
<dbReference type="InterPro" id="IPR051046">
    <property type="entry name" value="MurCDEF_CellWall_CoF430Synth"/>
</dbReference>
<keyword evidence="1 10" id="KW-0963">Cytoplasm</keyword>
<feature type="domain" description="Mur ligase central" evidence="14">
    <location>
        <begin position="111"/>
        <end position="298"/>
    </location>
</feature>
<feature type="domain" description="Mur ligase C-terminal" evidence="13">
    <location>
        <begin position="321"/>
        <end position="445"/>
    </location>
</feature>
<keyword evidence="9 10" id="KW-0961">Cell wall biogenesis/degradation</keyword>
<name>A0ABT1SG73_9FIRM</name>